<organism evidence="1 2">
    <name type="scientific">Mycena alexandri</name>
    <dbReference type="NCBI Taxonomy" id="1745969"/>
    <lineage>
        <taxon>Eukaryota</taxon>
        <taxon>Fungi</taxon>
        <taxon>Dikarya</taxon>
        <taxon>Basidiomycota</taxon>
        <taxon>Agaricomycotina</taxon>
        <taxon>Agaricomycetes</taxon>
        <taxon>Agaricomycetidae</taxon>
        <taxon>Agaricales</taxon>
        <taxon>Marasmiineae</taxon>
        <taxon>Mycenaceae</taxon>
        <taxon>Mycena</taxon>
    </lineage>
</organism>
<sequence length="71" mass="7727">MVISRLRGIICGGDAHFTSRYISAQGSVWFHDGMTTARSYVEEGHIDSMDAASLVHARGKTALVLMSARTE</sequence>
<evidence type="ECO:0000313" key="1">
    <source>
        <dbReference type="EMBL" id="KAJ7020112.1"/>
    </source>
</evidence>
<accession>A0AAD6S6M1</accession>
<reference evidence="1" key="1">
    <citation type="submission" date="2023-03" db="EMBL/GenBank/DDBJ databases">
        <title>Massive genome expansion in bonnet fungi (Mycena s.s.) driven by repeated elements and novel gene families across ecological guilds.</title>
        <authorList>
            <consortium name="Lawrence Berkeley National Laboratory"/>
            <person name="Harder C.B."/>
            <person name="Miyauchi S."/>
            <person name="Viragh M."/>
            <person name="Kuo A."/>
            <person name="Thoen E."/>
            <person name="Andreopoulos B."/>
            <person name="Lu D."/>
            <person name="Skrede I."/>
            <person name="Drula E."/>
            <person name="Henrissat B."/>
            <person name="Morin E."/>
            <person name="Kohler A."/>
            <person name="Barry K."/>
            <person name="LaButti K."/>
            <person name="Morin E."/>
            <person name="Salamov A."/>
            <person name="Lipzen A."/>
            <person name="Mereny Z."/>
            <person name="Hegedus B."/>
            <person name="Baldrian P."/>
            <person name="Stursova M."/>
            <person name="Weitz H."/>
            <person name="Taylor A."/>
            <person name="Grigoriev I.V."/>
            <person name="Nagy L.G."/>
            <person name="Martin F."/>
            <person name="Kauserud H."/>
        </authorList>
    </citation>
    <scope>NUCLEOTIDE SEQUENCE</scope>
    <source>
        <strain evidence="1">CBHHK200</strain>
    </source>
</reference>
<dbReference type="AlphaFoldDB" id="A0AAD6S6M1"/>
<protein>
    <submittedName>
        <fullName evidence="1">Uncharacterized protein</fullName>
    </submittedName>
</protein>
<comment type="caution">
    <text evidence="1">The sequence shown here is derived from an EMBL/GenBank/DDBJ whole genome shotgun (WGS) entry which is preliminary data.</text>
</comment>
<gene>
    <name evidence="1" type="ORF">C8F04DRAFT_974734</name>
</gene>
<name>A0AAD6S6M1_9AGAR</name>
<keyword evidence="2" id="KW-1185">Reference proteome</keyword>
<evidence type="ECO:0000313" key="2">
    <source>
        <dbReference type="Proteomes" id="UP001218188"/>
    </source>
</evidence>
<proteinExistence type="predicted"/>
<dbReference type="EMBL" id="JARJCM010000273">
    <property type="protein sequence ID" value="KAJ7020112.1"/>
    <property type="molecule type" value="Genomic_DNA"/>
</dbReference>
<dbReference type="Proteomes" id="UP001218188">
    <property type="component" value="Unassembled WGS sequence"/>
</dbReference>